<dbReference type="AlphaFoldDB" id="A0A7J7ICW2"/>
<dbReference type="Proteomes" id="UP000530660">
    <property type="component" value="Unassembled WGS sequence"/>
</dbReference>
<evidence type="ECO:0000313" key="3">
    <source>
        <dbReference type="Proteomes" id="UP000530660"/>
    </source>
</evidence>
<reference evidence="2 3" key="1">
    <citation type="journal article" date="2020" name="J. Phycol.">
        <title>Comparative genome analysis reveals Cyanidiococcus gen. nov., a new extremophilic red algal genus sister to Cyanidioschyzon (Cyanidioschyzonaceae, Rhodophyta).</title>
        <authorList>
            <person name="Liu S.-L."/>
            <person name="Chiang Y.-R."/>
            <person name="Yoon H.S."/>
            <person name="Fu H.-Y."/>
        </authorList>
    </citation>
    <scope>NUCLEOTIDE SEQUENCE [LARGE SCALE GENOMIC DNA]</scope>
    <source>
        <strain evidence="2 3">THAL066</strain>
    </source>
</reference>
<name>A0A7J7ICW2_9RHOD</name>
<evidence type="ECO:0000313" key="2">
    <source>
        <dbReference type="EMBL" id="KAF6000560.1"/>
    </source>
</evidence>
<feature type="compositionally biased region" description="Basic and acidic residues" evidence="1">
    <location>
        <begin position="148"/>
        <end position="162"/>
    </location>
</feature>
<evidence type="ECO:0000256" key="1">
    <source>
        <dbReference type="SAM" id="MobiDB-lite"/>
    </source>
</evidence>
<organism evidence="2 3">
    <name type="scientific">Cyanidiococcus yangmingshanensis</name>
    <dbReference type="NCBI Taxonomy" id="2690220"/>
    <lineage>
        <taxon>Eukaryota</taxon>
        <taxon>Rhodophyta</taxon>
        <taxon>Bangiophyceae</taxon>
        <taxon>Cyanidiales</taxon>
        <taxon>Cyanidiaceae</taxon>
        <taxon>Cyanidiococcus</taxon>
    </lineage>
</organism>
<proteinExistence type="predicted"/>
<accession>A0A7J7ICW2</accession>
<protein>
    <submittedName>
        <fullName evidence="2">Uncharacterized protein</fullName>
    </submittedName>
</protein>
<gene>
    <name evidence="2" type="ORF">F1559_001881</name>
</gene>
<feature type="region of interest" description="Disordered" evidence="1">
    <location>
        <begin position="130"/>
        <end position="184"/>
    </location>
</feature>
<comment type="caution">
    <text evidence="2">The sequence shown here is derived from an EMBL/GenBank/DDBJ whole genome shotgun (WGS) entry which is preliminary data.</text>
</comment>
<dbReference type="EMBL" id="VWRR01000019">
    <property type="protein sequence ID" value="KAF6000560.1"/>
    <property type="molecule type" value="Genomic_DNA"/>
</dbReference>
<sequence>MDGHVVDLGSEPAAFIGSGSAHSLKQRRVARWRTYRAAQRHWERTGDRGWALLLMNDSGSVSGTPVWREGRRGDNSSASVEVAWDDENTDARAKTREGVDGDEGALVSKVAALSNDDLVHPGVAATISSRGGQVVAPGRPARPSWETETNRSRGRLAEKPPSDRVFPSVTDPVFEESATTNTVC</sequence>
<keyword evidence="3" id="KW-1185">Reference proteome</keyword>